<reference evidence="1" key="1">
    <citation type="submission" date="2018-05" db="EMBL/GenBank/DDBJ databases">
        <title>Draft genome of Mucuna pruriens seed.</title>
        <authorList>
            <person name="Nnadi N.E."/>
            <person name="Vos R."/>
            <person name="Hasami M.H."/>
            <person name="Devisetty U.K."/>
            <person name="Aguiy J.C."/>
        </authorList>
    </citation>
    <scope>NUCLEOTIDE SEQUENCE [LARGE SCALE GENOMIC DNA]</scope>
    <source>
        <strain evidence="1">JCA_2017</strain>
    </source>
</reference>
<dbReference type="SUPFAM" id="SSF53098">
    <property type="entry name" value="Ribonuclease H-like"/>
    <property type="match status" value="1"/>
</dbReference>
<name>A0A371FV02_MUCPR</name>
<evidence type="ECO:0000313" key="1">
    <source>
        <dbReference type="EMBL" id="RDX82175.1"/>
    </source>
</evidence>
<comment type="caution">
    <text evidence="1">The sequence shown here is derived from an EMBL/GenBank/DDBJ whole genome shotgun (WGS) entry which is preliminary data.</text>
</comment>
<sequence>MASEWLADVECATGLSDSAWRQPGRSPYDVRFMTHHPAAYVVLRDLRCMGFGVLKALISDQGSHFCNCAMAMLLEKYGVVH</sequence>
<dbReference type="Proteomes" id="UP000257109">
    <property type="component" value="Unassembled WGS sequence"/>
</dbReference>
<proteinExistence type="predicted"/>
<protein>
    <recommendedName>
        <fullName evidence="3">Integrase catalytic domain-containing protein</fullName>
    </recommendedName>
</protein>
<dbReference type="OrthoDB" id="95964at2759"/>
<gene>
    <name evidence="1" type="ORF">CR513_37064</name>
</gene>
<organism evidence="1 2">
    <name type="scientific">Mucuna pruriens</name>
    <name type="common">Velvet bean</name>
    <name type="synonym">Dolichos pruriens</name>
    <dbReference type="NCBI Taxonomy" id="157652"/>
    <lineage>
        <taxon>Eukaryota</taxon>
        <taxon>Viridiplantae</taxon>
        <taxon>Streptophyta</taxon>
        <taxon>Embryophyta</taxon>
        <taxon>Tracheophyta</taxon>
        <taxon>Spermatophyta</taxon>
        <taxon>Magnoliopsida</taxon>
        <taxon>eudicotyledons</taxon>
        <taxon>Gunneridae</taxon>
        <taxon>Pentapetalae</taxon>
        <taxon>rosids</taxon>
        <taxon>fabids</taxon>
        <taxon>Fabales</taxon>
        <taxon>Fabaceae</taxon>
        <taxon>Papilionoideae</taxon>
        <taxon>50 kb inversion clade</taxon>
        <taxon>NPAAA clade</taxon>
        <taxon>indigoferoid/millettioid clade</taxon>
        <taxon>Phaseoleae</taxon>
        <taxon>Mucuna</taxon>
    </lineage>
</organism>
<keyword evidence="2" id="KW-1185">Reference proteome</keyword>
<dbReference type="AlphaFoldDB" id="A0A371FV02"/>
<evidence type="ECO:0008006" key="3">
    <source>
        <dbReference type="Google" id="ProtNLM"/>
    </source>
</evidence>
<dbReference type="InterPro" id="IPR012337">
    <property type="entry name" value="RNaseH-like_sf"/>
</dbReference>
<accession>A0A371FV02</accession>
<feature type="non-terminal residue" evidence="1">
    <location>
        <position position="1"/>
    </location>
</feature>
<dbReference type="EMBL" id="QJKJ01007706">
    <property type="protein sequence ID" value="RDX82175.1"/>
    <property type="molecule type" value="Genomic_DNA"/>
</dbReference>
<evidence type="ECO:0000313" key="2">
    <source>
        <dbReference type="Proteomes" id="UP000257109"/>
    </source>
</evidence>